<evidence type="ECO:0000313" key="7">
    <source>
        <dbReference type="Proteomes" id="UP001162156"/>
    </source>
</evidence>
<dbReference type="InterPro" id="IPR051973">
    <property type="entry name" value="tRNA_Anticodon_Mtase-Reg"/>
</dbReference>
<keyword evidence="4" id="KW-0819">tRNA processing</keyword>
<reference evidence="6" key="1">
    <citation type="journal article" date="2023" name="Insect Mol. Biol.">
        <title>Genome sequencing provides insights into the evolution of gene families encoding plant cell wall-degrading enzymes in longhorned beetles.</title>
        <authorList>
            <person name="Shin N.R."/>
            <person name="Okamura Y."/>
            <person name="Kirsch R."/>
            <person name="Pauchet Y."/>
        </authorList>
    </citation>
    <scope>NUCLEOTIDE SEQUENCE</scope>
    <source>
        <strain evidence="6">RBIC_L_NR</strain>
    </source>
</reference>
<dbReference type="AlphaFoldDB" id="A0AAV8WZ45"/>
<organism evidence="6 7">
    <name type="scientific">Rhamnusium bicolor</name>
    <dbReference type="NCBI Taxonomy" id="1586634"/>
    <lineage>
        <taxon>Eukaryota</taxon>
        <taxon>Metazoa</taxon>
        <taxon>Ecdysozoa</taxon>
        <taxon>Arthropoda</taxon>
        <taxon>Hexapoda</taxon>
        <taxon>Insecta</taxon>
        <taxon>Pterygota</taxon>
        <taxon>Neoptera</taxon>
        <taxon>Endopterygota</taxon>
        <taxon>Coleoptera</taxon>
        <taxon>Polyphaga</taxon>
        <taxon>Cucujiformia</taxon>
        <taxon>Chrysomeloidea</taxon>
        <taxon>Cerambycidae</taxon>
        <taxon>Lepturinae</taxon>
        <taxon>Rhagiini</taxon>
        <taxon>Rhamnusium</taxon>
    </lineage>
</organism>
<keyword evidence="7" id="KW-1185">Reference proteome</keyword>
<dbReference type="InterPro" id="IPR015943">
    <property type="entry name" value="WD40/YVTN_repeat-like_dom_sf"/>
</dbReference>
<keyword evidence="2" id="KW-0963">Cytoplasm</keyword>
<evidence type="ECO:0008006" key="8">
    <source>
        <dbReference type="Google" id="ProtNLM"/>
    </source>
</evidence>
<protein>
    <recommendedName>
        <fullName evidence="8">WD repeat-containing protein 6</fullName>
    </recommendedName>
</protein>
<evidence type="ECO:0000256" key="3">
    <source>
        <dbReference type="ARBA" id="ARBA00022574"/>
    </source>
</evidence>
<evidence type="ECO:0000256" key="4">
    <source>
        <dbReference type="ARBA" id="ARBA00022694"/>
    </source>
</evidence>
<evidence type="ECO:0000256" key="1">
    <source>
        <dbReference type="ARBA" id="ARBA00004496"/>
    </source>
</evidence>
<keyword evidence="5" id="KW-0677">Repeat</keyword>
<comment type="caution">
    <text evidence="6">The sequence shown here is derived from an EMBL/GenBank/DDBJ whole genome shotgun (WGS) entry which is preliminary data.</text>
</comment>
<accession>A0AAV8WZ45</accession>
<proteinExistence type="predicted"/>
<evidence type="ECO:0000256" key="5">
    <source>
        <dbReference type="ARBA" id="ARBA00022737"/>
    </source>
</evidence>
<comment type="subcellular location">
    <subcellularLocation>
        <location evidence="1">Cytoplasm</location>
    </subcellularLocation>
</comment>
<name>A0AAV8WZ45_9CUCU</name>
<evidence type="ECO:0000256" key="2">
    <source>
        <dbReference type="ARBA" id="ARBA00022490"/>
    </source>
</evidence>
<dbReference type="GO" id="GO:0005737">
    <property type="term" value="C:cytoplasm"/>
    <property type="evidence" value="ECO:0007669"/>
    <property type="project" value="UniProtKB-SubCell"/>
</dbReference>
<dbReference type="GO" id="GO:0030488">
    <property type="term" value="P:tRNA methylation"/>
    <property type="evidence" value="ECO:0007669"/>
    <property type="project" value="TreeGrafter"/>
</dbReference>
<dbReference type="Gene3D" id="2.130.10.10">
    <property type="entry name" value="YVTN repeat-like/Quinoprotein amine dehydrogenase"/>
    <property type="match status" value="2"/>
</dbReference>
<dbReference type="PANTHER" id="PTHR14344:SF3">
    <property type="entry name" value="WD REPEAT-CONTAINING PROTEIN 6"/>
    <property type="match status" value="1"/>
</dbReference>
<gene>
    <name evidence="6" type="ORF">NQ314_015588</name>
</gene>
<sequence>MRFHGQVYIYKEENGTLQQICFFEHKNKSRILSLHWLNCRTLLTCQTEGKITLYYLKNDNIFPISYYTLPVCKERWTTTALFVKDNNFVVGDRKGNLHLFEFGKVEAVQSVKKVHNYLGVTNLIIDDEKIKSLGRNGSIKTFLFNKTLQLISSDKLPFTWLVNIIDDLLMAFSGNNFIIWNHKTKRIVFEKSCGGGHRSWDLFKNNNQITFSYIKNKLINTIHFQLNDFLPVDLIEGYQVKEINSVKIIKIFHDYIIISGGEDTSLRINLFNSNNFKNLITLKSQLSSIRTITMVEISKESDKNKMYLVFSAGGRAQIICWKLQLFTEDNYFKNLVCSEQHSYYKIINSDESEMRIMDLALTNIQDKLILFCACSDGNIKVFHVADNVGRYHLIFCRDIFYKLKCILKLCIVSIFSHNILLTMATDGNLVFWDVTNIFKDVKEIKPFHFIRGTSIWYN</sequence>
<dbReference type="EMBL" id="JANEYF010004319">
    <property type="protein sequence ID" value="KAJ8931515.1"/>
    <property type="molecule type" value="Genomic_DNA"/>
</dbReference>
<dbReference type="InterPro" id="IPR036322">
    <property type="entry name" value="WD40_repeat_dom_sf"/>
</dbReference>
<dbReference type="PANTHER" id="PTHR14344">
    <property type="entry name" value="WD REPEAT PROTEIN"/>
    <property type="match status" value="1"/>
</dbReference>
<evidence type="ECO:0000313" key="6">
    <source>
        <dbReference type="EMBL" id="KAJ8931515.1"/>
    </source>
</evidence>
<dbReference type="Proteomes" id="UP001162156">
    <property type="component" value="Unassembled WGS sequence"/>
</dbReference>
<keyword evidence="3" id="KW-0853">WD repeat</keyword>
<dbReference type="SUPFAM" id="SSF50978">
    <property type="entry name" value="WD40 repeat-like"/>
    <property type="match status" value="1"/>
</dbReference>